<feature type="domain" description="Fe/B12 periplasmic-binding" evidence="1">
    <location>
        <begin position="17"/>
        <end position="267"/>
    </location>
</feature>
<organism evidence="2 3">
    <name type="scientific">Sphingobacterium humi</name>
    <dbReference type="NCBI Taxonomy" id="1796905"/>
    <lineage>
        <taxon>Bacteria</taxon>
        <taxon>Pseudomonadati</taxon>
        <taxon>Bacteroidota</taxon>
        <taxon>Sphingobacteriia</taxon>
        <taxon>Sphingobacteriales</taxon>
        <taxon>Sphingobacteriaceae</taxon>
        <taxon>Sphingobacterium</taxon>
    </lineage>
</organism>
<keyword evidence="3" id="KW-1185">Reference proteome</keyword>
<dbReference type="Gene3D" id="3.40.50.1980">
    <property type="entry name" value="Nitrogenase molybdenum iron protein domain"/>
    <property type="match status" value="2"/>
</dbReference>
<dbReference type="PANTHER" id="PTHR30535:SF4">
    <property type="entry name" value="HEMIN-BINDING PERIPLASMIC PROTEIN HMUT"/>
    <property type="match status" value="1"/>
</dbReference>
<dbReference type="Pfam" id="PF01497">
    <property type="entry name" value="Peripla_BP_2"/>
    <property type="match status" value="1"/>
</dbReference>
<dbReference type="PANTHER" id="PTHR30535">
    <property type="entry name" value="VITAMIN B12-BINDING PROTEIN"/>
    <property type="match status" value="1"/>
</dbReference>
<sequence>MFLIFIGFTSYGQSYKRIISLSGAITEVVDALGLGEQLVATDITSDYPAYINKIPKVSRNRSVGIESISSFRPDVVLALEGELSPELQQQLKALKIPFFLFKQDFSKNGLFSFIKAVGKGLNRVEEGNKLVAKVSKELSGIRKVAAASQQKILFIYARGAGYMSVSGQGTSIDAVIKDAGHQNAMKGFEGFKTYNTEALVAANPDVILLFEFGKSSLGGDEGILKMPGVKLTNAGKNNKIVSMDATLLNNYSVRLAQAISQLQQLVR</sequence>
<dbReference type="AlphaFoldDB" id="A0A6N8KT95"/>
<dbReference type="Proteomes" id="UP000435036">
    <property type="component" value="Unassembled WGS sequence"/>
</dbReference>
<evidence type="ECO:0000259" key="1">
    <source>
        <dbReference type="PROSITE" id="PS50983"/>
    </source>
</evidence>
<protein>
    <submittedName>
        <fullName evidence="2">ABC transporter substrate-binding protein</fullName>
    </submittedName>
</protein>
<dbReference type="InterPro" id="IPR050902">
    <property type="entry name" value="ABC_Transporter_SBP"/>
</dbReference>
<comment type="caution">
    <text evidence="2">The sequence shown here is derived from an EMBL/GenBank/DDBJ whole genome shotgun (WGS) entry which is preliminary data.</text>
</comment>
<dbReference type="InterPro" id="IPR002491">
    <property type="entry name" value="ABC_transptr_periplasmic_BD"/>
</dbReference>
<reference evidence="2 3" key="1">
    <citation type="submission" date="2019-12" db="EMBL/GenBank/DDBJ databases">
        <authorList>
            <person name="Dong K."/>
        </authorList>
    </citation>
    <scope>NUCLEOTIDE SEQUENCE [LARGE SCALE GENOMIC DNA]</scope>
    <source>
        <strain evidence="2 3">JCM 31225</strain>
    </source>
</reference>
<evidence type="ECO:0000313" key="2">
    <source>
        <dbReference type="EMBL" id="MVZ60660.1"/>
    </source>
</evidence>
<proteinExistence type="predicted"/>
<name>A0A6N8KT95_9SPHI</name>
<evidence type="ECO:0000313" key="3">
    <source>
        <dbReference type="Proteomes" id="UP000435036"/>
    </source>
</evidence>
<dbReference type="SUPFAM" id="SSF53807">
    <property type="entry name" value="Helical backbone' metal receptor"/>
    <property type="match status" value="1"/>
</dbReference>
<accession>A0A6N8KT95</accession>
<gene>
    <name evidence="2" type="ORF">GQF63_01360</name>
</gene>
<dbReference type="OrthoDB" id="9797736at2"/>
<dbReference type="EMBL" id="WSQA01000001">
    <property type="protein sequence ID" value="MVZ60660.1"/>
    <property type="molecule type" value="Genomic_DNA"/>
</dbReference>
<dbReference type="PROSITE" id="PS50983">
    <property type="entry name" value="FE_B12_PBP"/>
    <property type="match status" value="1"/>
</dbReference>